<name>A0A372JVI4_9ACTN</name>
<gene>
    <name evidence="10" type="ORF">DZF91_01545</name>
</gene>
<organism evidence="10 11">
    <name type="scientific">Actinomadura logoneensis</name>
    <dbReference type="NCBI Taxonomy" id="2293572"/>
    <lineage>
        <taxon>Bacteria</taxon>
        <taxon>Bacillati</taxon>
        <taxon>Actinomycetota</taxon>
        <taxon>Actinomycetes</taxon>
        <taxon>Streptosporangiales</taxon>
        <taxon>Thermomonosporaceae</taxon>
        <taxon>Actinomadura</taxon>
    </lineage>
</organism>
<evidence type="ECO:0000256" key="5">
    <source>
        <dbReference type="PROSITE-ProRule" id="PRU01240"/>
    </source>
</evidence>
<evidence type="ECO:0000256" key="2">
    <source>
        <dbReference type="ARBA" id="ARBA00022670"/>
    </source>
</evidence>
<accession>A0A372JVI4</accession>
<dbReference type="PROSITE" id="PS00137">
    <property type="entry name" value="SUBTILASE_HIS"/>
    <property type="match status" value="1"/>
</dbReference>
<feature type="compositionally biased region" description="Basic residues" evidence="6">
    <location>
        <begin position="43"/>
        <end position="60"/>
    </location>
</feature>
<keyword evidence="2 5" id="KW-0645">Protease</keyword>
<dbReference type="SUPFAM" id="SSF52743">
    <property type="entry name" value="Subtilisin-like"/>
    <property type="match status" value="1"/>
</dbReference>
<evidence type="ECO:0000256" key="3">
    <source>
        <dbReference type="ARBA" id="ARBA00022801"/>
    </source>
</evidence>
<sequence length="451" mass="46397">MRVPGVRPGVAAGVTGLALSSMLVVAPGAAADPQTAPSPSHKPTTKPTHKPTTKPSHKPSTKPSSKPSDKPSDKPAGQPQVTCSNPPVGLPASAITQQPWAQARLDFEKVWAVTKGNGIKVAVVDSGIDTRNPQLRGKVVAKIGPDDGNVRDCPGHGTPIAGIIAATDMRDKNVPFFGVVPDVQLLDAKFTSSASSDTDKSLADAIKWSVDKGARVINVSADSPKTPWLGEAVRYAQARDVLIVAAAGNAKDQSKALPAYPADYPGVLSVAAVDAQGSISNFSNIRSRIDVSAPGQGVTSIFGKGYAVGTLDGTSFGAPYAAGVAALVRARHPRLTYQQVINRMEITAEGSIGTGSGYGMINPLQAVTALVDPNARPTQKKARAGLAGAVNIAPVPPADHRTRNIAMSVAGGSLGLALVVAFGGAVIPIGRRRGWRPAKARIPHEATGGQE</sequence>
<dbReference type="PANTHER" id="PTHR43806:SF11">
    <property type="entry name" value="CEREVISIN-RELATED"/>
    <property type="match status" value="1"/>
</dbReference>
<keyword evidence="3 5" id="KW-0378">Hydrolase</keyword>
<dbReference type="PROSITE" id="PS51892">
    <property type="entry name" value="SUBTILASE"/>
    <property type="match status" value="1"/>
</dbReference>
<keyword evidence="7" id="KW-0472">Membrane</keyword>
<evidence type="ECO:0000259" key="9">
    <source>
        <dbReference type="Pfam" id="PF00082"/>
    </source>
</evidence>
<evidence type="ECO:0000256" key="7">
    <source>
        <dbReference type="SAM" id="Phobius"/>
    </source>
</evidence>
<dbReference type="Pfam" id="PF00082">
    <property type="entry name" value="Peptidase_S8"/>
    <property type="match status" value="1"/>
</dbReference>
<dbReference type="OrthoDB" id="3530033at2"/>
<keyword evidence="11" id="KW-1185">Reference proteome</keyword>
<keyword evidence="7" id="KW-0812">Transmembrane</keyword>
<dbReference type="InterPro" id="IPR000209">
    <property type="entry name" value="Peptidase_S8/S53_dom"/>
</dbReference>
<evidence type="ECO:0000313" key="11">
    <source>
        <dbReference type="Proteomes" id="UP000261811"/>
    </source>
</evidence>
<feature type="active site" description="Charge relay system" evidence="5">
    <location>
        <position position="125"/>
    </location>
</feature>
<dbReference type="PANTHER" id="PTHR43806">
    <property type="entry name" value="PEPTIDASE S8"/>
    <property type="match status" value="1"/>
</dbReference>
<dbReference type="PRINTS" id="PR00723">
    <property type="entry name" value="SUBTILISIN"/>
</dbReference>
<dbReference type="InterPro" id="IPR050131">
    <property type="entry name" value="Peptidase_S8_subtilisin-like"/>
</dbReference>
<dbReference type="Proteomes" id="UP000261811">
    <property type="component" value="Unassembled WGS sequence"/>
</dbReference>
<dbReference type="InterPro" id="IPR036852">
    <property type="entry name" value="Peptidase_S8/S53_dom_sf"/>
</dbReference>
<feature type="chain" id="PRO_5016885993" description="Peptidase S8/S53 domain-containing protein" evidence="8">
    <location>
        <begin position="32"/>
        <end position="451"/>
    </location>
</feature>
<feature type="active site" description="Charge relay system" evidence="5">
    <location>
        <position position="315"/>
    </location>
</feature>
<proteinExistence type="inferred from homology"/>
<keyword evidence="8" id="KW-0732">Signal</keyword>
<dbReference type="GO" id="GO:0004252">
    <property type="term" value="F:serine-type endopeptidase activity"/>
    <property type="evidence" value="ECO:0007669"/>
    <property type="project" value="UniProtKB-UniRule"/>
</dbReference>
<dbReference type="InterPro" id="IPR015500">
    <property type="entry name" value="Peptidase_S8_subtilisin-rel"/>
</dbReference>
<feature type="domain" description="Peptidase S8/S53" evidence="9">
    <location>
        <begin position="116"/>
        <end position="351"/>
    </location>
</feature>
<feature type="transmembrane region" description="Helical" evidence="7">
    <location>
        <begin position="405"/>
        <end position="429"/>
    </location>
</feature>
<dbReference type="InterPro" id="IPR022398">
    <property type="entry name" value="Peptidase_S8_His-AS"/>
</dbReference>
<keyword evidence="4 5" id="KW-0720">Serine protease</keyword>
<dbReference type="EMBL" id="QURH01000027">
    <property type="protein sequence ID" value="RFU43348.1"/>
    <property type="molecule type" value="Genomic_DNA"/>
</dbReference>
<dbReference type="RefSeq" id="WP_117355730.1">
    <property type="nucleotide sequence ID" value="NZ_QURH01000027.1"/>
</dbReference>
<dbReference type="AlphaFoldDB" id="A0A372JVI4"/>
<evidence type="ECO:0000256" key="6">
    <source>
        <dbReference type="SAM" id="MobiDB-lite"/>
    </source>
</evidence>
<evidence type="ECO:0000256" key="1">
    <source>
        <dbReference type="ARBA" id="ARBA00011073"/>
    </source>
</evidence>
<evidence type="ECO:0000313" key="10">
    <source>
        <dbReference type="EMBL" id="RFU43348.1"/>
    </source>
</evidence>
<keyword evidence="7" id="KW-1133">Transmembrane helix</keyword>
<evidence type="ECO:0000256" key="4">
    <source>
        <dbReference type="ARBA" id="ARBA00022825"/>
    </source>
</evidence>
<dbReference type="InterPro" id="IPR023827">
    <property type="entry name" value="Peptidase_S8_Asp-AS"/>
</dbReference>
<dbReference type="GO" id="GO:0006508">
    <property type="term" value="P:proteolysis"/>
    <property type="evidence" value="ECO:0007669"/>
    <property type="project" value="UniProtKB-KW"/>
</dbReference>
<dbReference type="Gene3D" id="3.40.50.200">
    <property type="entry name" value="Peptidase S8/S53 domain"/>
    <property type="match status" value="1"/>
</dbReference>
<dbReference type="PROSITE" id="PS00136">
    <property type="entry name" value="SUBTILASE_ASP"/>
    <property type="match status" value="1"/>
</dbReference>
<protein>
    <recommendedName>
        <fullName evidence="9">Peptidase S8/S53 domain-containing protein</fullName>
    </recommendedName>
</protein>
<feature type="active site" description="Charge relay system" evidence="5">
    <location>
        <position position="156"/>
    </location>
</feature>
<evidence type="ECO:0000256" key="8">
    <source>
        <dbReference type="SAM" id="SignalP"/>
    </source>
</evidence>
<reference evidence="10 11" key="1">
    <citation type="submission" date="2018-08" db="EMBL/GenBank/DDBJ databases">
        <title>Actinomadura jelena sp. nov., a novel Actinomycete isolated from soil in Chad.</title>
        <authorList>
            <person name="Shi L."/>
        </authorList>
    </citation>
    <scope>NUCLEOTIDE SEQUENCE [LARGE SCALE GENOMIC DNA]</scope>
    <source>
        <strain evidence="10 11">NEAU-G17</strain>
    </source>
</reference>
<feature type="signal peptide" evidence="8">
    <location>
        <begin position="1"/>
        <end position="31"/>
    </location>
</feature>
<feature type="region of interest" description="Disordered" evidence="6">
    <location>
        <begin position="28"/>
        <end position="90"/>
    </location>
</feature>
<comment type="similarity">
    <text evidence="1 5">Belongs to the peptidase S8 family.</text>
</comment>
<comment type="caution">
    <text evidence="10">The sequence shown here is derived from an EMBL/GenBank/DDBJ whole genome shotgun (WGS) entry which is preliminary data.</text>
</comment>